<evidence type="ECO:0000256" key="1">
    <source>
        <dbReference type="SAM" id="MobiDB-lite"/>
    </source>
</evidence>
<comment type="caution">
    <text evidence="3">The sequence shown here is derived from an EMBL/GenBank/DDBJ whole genome shotgun (WGS) entry which is preliminary data.</text>
</comment>
<dbReference type="AlphaFoldDB" id="A0A848FG61"/>
<keyword evidence="2" id="KW-0732">Signal</keyword>
<gene>
    <name evidence="3" type="ORF">HHL10_25625</name>
</gene>
<feature type="region of interest" description="Disordered" evidence="1">
    <location>
        <begin position="127"/>
        <end position="156"/>
    </location>
</feature>
<keyword evidence="4" id="KW-1185">Reference proteome</keyword>
<dbReference type="EMBL" id="JABBFW010000031">
    <property type="protein sequence ID" value="NML18354.1"/>
    <property type="molecule type" value="Genomic_DNA"/>
</dbReference>
<evidence type="ECO:0000313" key="4">
    <source>
        <dbReference type="Proteomes" id="UP000574067"/>
    </source>
</evidence>
<feature type="signal peptide" evidence="2">
    <location>
        <begin position="1"/>
        <end position="20"/>
    </location>
</feature>
<name>A0A848FG61_9BURK</name>
<organism evidence="3 4">
    <name type="scientific">Azohydromonas caseinilytica</name>
    <dbReference type="NCBI Taxonomy" id="2728836"/>
    <lineage>
        <taxon>Bacteria</taxon>
        <taxon>Pseudomonadati</taxon>
        <taxon>Pseudomonadota</taxon>
        <taxon>Betaproteobacteria</taxon>
        <taxon>Burkholderiales</taxon>
        <taxon>Sphaerotilaceae</taxon>
        <taxon>Azohydromonas</taxon>
    </lineage>
</organism>
<dbReference type="RefSeq" id="WP_169163252.1">
    <property type="nucleotide sequence ID" value="NZ_JABBFW010000031.1"/>
</dbReference>
<feature type="chain" id="PRO_5032523546" evidence="2">
    <location>
        <begin position="21"/>
        <end position="156"/>
    </location>
</feature>
<protein>
    <submittedName>
        <fullName evidence="3">Uncharacterized protein</fullName>
    </submittedName>
</protein>
<reference evidence="3 4" key="1">
    <citation type="submission" date="2020-04" db="EMBL/GenBank/DDBJ databases">
        <title>Azohydromonas sp. isolated from soil.</title>
        <authorList>
            <person name="Dahal R.H."/>
        </authorList>
    </citation>
    <scope>NUCLEOTIDE SEQUENCE [LARGE SCALE GENOMIC DNA]</scope>
    <source>
        <strain evidence="3 4">G-1-1-14</strain>
    </source>
</reference>
<sequence>MRRLIAIVLMLLLPIQSAWALVAMPCRGHVSPVQPLQAAAGMVHGGHAAQQGGMAGVEDALHDHAHHDAATAGHQHHGDHAAAPGEQLSDHDGLAPGDDPCSGSAACMSLHSPPLAQATAGLPVLKLPNLQPPGKGADFSSVPSARLQRPPIGLPA</sequence>
<proteinExistence type="predicted"/>
<evidence type="ECO:0000256" key="2">
    <source>
        <dbReference type="SAM" id="SignalP"/>
    </source>
</evidence>
<dbReference type="Proteomes" id="UP000574067">
    <property type="component" value="Unassembled WGS sequence"/>
</dbReference>
<evidence type="ECO:0000313" key="3">
    <source>
        <dbReference type="EMBL" id="NML18354.1"/>
    </source>
</evidence>
<feature type="region of interest" description="Disordered" evidence="1">
    <location>
        <begin position="69"/>
        <end position="102"/>
    </location>
</feature>
<accession>A0A848FG61</accession>